<accession>A0A8K1CJC8</accession>
<evidence type="ECO:0000313" key="2">
    <source>
        <dbReference type="Proteomes" id="UP000794436"/>
    </source>
</evidence>
<organism evidence="1 2">
    <name type="scientific">Pythium oligandrum</name>
    <name type="common">Mycoparasitic fungus</name>
    <dbReference type="NCBI Taxonomy" id="41045"/>
    <lineage>
        <taxon>Eukaryota</taxon>
        <taxon>Sar</taxon>
        <taxon>Stramenopiles</taxon>
        <taxon>Oomycota</taxon>
        <taxon>Peronosporomycetes</taxon>
        <taxon>Pythiales</taxon>
        <taxon>Pythiaceae</taxon>
        <taxon>Pythium</taxon>
    </lineage>
</organism>
<dbReference type="AlphaFoldDB" id="A0A8K1CJC8"/>
<dbReference type="OrthoDB" id="69789at2759"/>
<dbReference type="EMBL" id="SPLM01000072">
    <property type="protein sequence ID" value="TMW63267.1"/>
    <property type="molecule type" value="Genomic_DNA"/>
</dbReference>
<protein>
    <submittedName>
        <fullName evidence="1">Uncharacterized protein</fullName>
    </submittedName>
</protein>
<dbReference type="Proteomes" id="UP000794436">
    <property type="component" value="Unassembled WGS sequence"/>
</dbReference>
<name>A0A8K1CJC8_PYTOL</name>
<keyword evidence="2" id="KW-1185">Reference proteome</keyword>
<evidence type="ECO:0000313" key="1">
    <source>
        <dbReference type="EMBL" id="TMW63267.1"/>
    </source>
</evidence>
<comment type="caution">
    <text evidence="1">The sequence shown here is derived from an EMBL/GenBank/DDBJ whole genome shotgun (WGS) entry which is preliminary data.</text>
</comment>
<sequence length="207" mass="22227">MSVGGDDKKQQPWDAALESVKESVDGAVKGVQDALGGNVQQVKDLARGQIDQAQELTSSARIAISRLGKEATQGLKNVVRPVIQIFEQAEGKEGTQLRKQISSARVQVNHQLYDAQLKLQETQKVADEQLVPVKSALAVAQTQLIKVNNFRKLHPEFALAGLVAVVGVPSLLFRGKLAATRNVLVAVGAGAAAAYTSDKLAERKERK</sequence>
<gene>
    <name evidence="1" type="ORF">Poli38472_002208</name>
</gene>
<reference evidence="1" key="1">
    <citation type="submission" date="2019-03" db="EMBL/GenBank/DDBJ databases">
        <title>Long read genome sequence of the mycoparasitic Pythium oligandrum ATCC 38472 isolated from sugarbeet rhizosphere.</title>
        <authorList>
            <person name="Gaulin E."/>
        </authorList>
    </citation>
    <scope>NUCLEOTIDE SEQUENCE</scope>
    <source>
        <strain evidence="1">ATCC 38472_TT</strain>
    </source>
</reference>
<proteinExistence type="predicted"/>